<gene>
    <name evidence="2" type="ORF">3S12_33</name>
</gene>
<feature type="domain" description="HTH cro/C1-type" evidence="1">
    <location>
        <begin position="16"/>
        <end position="69"/>
    </location>
</feature>
<reference evidence="2" key="1">
    <citation type="submission" date="2017-06" db="EMBL/GenBank/DDBJ databases">
        <title>Novel phages from South African skin metaviromes.</title>
        <authorList>
            <person name="van Zyl L.J."/>
            <person name="Abrahams Y."/>
            <person name="Stander E.A."/>
            <person name="Kirby B.M."/>
            <person name="Clavaud C."/>
            <person name="Farcet C."/>
            <person name="Breton L."/>
            <person name="Trindade M.I."/>
        </authorList>
    </citation>
    <scope>NUCLEOTIDE SEQUENCE</scope>
</reference>
<evidence type="ECO:0000313" key="2">
    <source>
        <dbReference type="EMBL" id="ASN71766.1"/>
    </source>
</evidence>
<name>A0A2H4JFL3_9CAUD</name>
<dbReference type="GO" id="GO:0003677">
    <property type="term" value="F:DNA binding"/>
    <property type="evidence" value="ECO:0007669"/>
    <property type="project" value="InterPro"/>
</dbReference>
<dbReference type="CDD" id="cd00093">
    <property type="entry name" value="HTH_XRE"/>
    <property type="match status" value="1"/>
</dbReference>
<dbReference type="Pfam" id="PF01381">
    <property type="entry name" value="HTH_3"/>
    <property type="match status" value="1"/>
</dbReference>
<dbReference type="SUPFAM" id="SSF47413">
    <property type="entry name" value="lambda repressor-like DNA-binding domains"/>
    <property type="match status" value="1"/>
</dbReference>
<accession>A0A2H4JFL3</accession>
<dbReference type="SMART" id="SM00530">
    <property type="entry name" value="HTH_XRE"/>
    <property type="match status" value="1"/>
</dbReference>
<dbReference type="PROSITE" id="PS50943">
    <property type="entry name" value="HTH_CROC1"/>
    <property type="match status" value="1"/>
</dbReference>
<sequence>MSTGISIQMSGLGERLREERKRLGLSQADFGALGGVKANAQGKYEADERSPDAAYLSGLSAAGVDVLYLLTGQRTPVTADGLAEDESEVLNHYRSMPDADRAAVRRLTTALAESAGRYRVNQS</sequence>
<evidence type="ECO:0000259" key="1">
    <source>
        <dbReference type="PROSITE" id="PS50943"/>
    </source>
</evidence>
<proteinExistence type="predicted"/>
<dbReference type="EMBL" id="MF417932">
    <property type="protein sequence ID" value="ASN71766.1"/>
    <property type="molecule type" value="Genomic_DNA"/>
</dbReference>
<dbReference type="InterPro" id="IPR010982">
    <property type="entry name" value="Lambda_DNA-bd_dom_sf"/>
</dbReference>
<dbReference type="Gene3D" id="1.10.260.40">
    <property type="entry name" value="lambda repressor-like DNA-binding domains"/>
    <property type="match status" value="1"/>
</dbReference>
<organism evidence="2">
    <name type="scientific">uncultured Caudovirales phage</name>
    <dbReference type="NCBI Taxonomy" id="2100421"/>
    <lineage>
        <taxon>Viruses</taxon>
        <taxon>Duplodnaviria</taxon>
        <taxon>Heunggongvirae</taxon>
        <taxon>Uroviricota</taxon>
        <taxon>Caudoviricetes</taxon>
        <taxon>Peduoviridae</taxon>
        <taxon>Maltschvirus</taxon>
        <taxon>Maltschvirus maltsch</taxon>
    </lineage>
</organism>
<protein>
    <recommendedName>
        <fullName evidence="1">HTH cro/C1-type domain-containing protein</fullName>
    </recommendedName>
</protein>
<dbReference type="InterPro" id="IPR001387">
    <property type="entry name" value="Cro/C1-type_HTH"/>
</dbReference>